<dbReference type="RefSeq" id="WP_113894656.1">
    <property type="nucleotide sequence ID" value="NZ_JANJGA010000012.1"/>
</dbReference>
<dbReference type="Pfam" id="PF03160">
    <property type="entry name" value="Calx-beta"/>
    <property type="match status" value="3"/>
</dbReference>
<feature type="region of interest" description="Disordered" evidence="4">
    <location>
        <begin position="479"/>
        <end position="518"/>
    </location>
</feature>
<dbReference type="GO" id="GO:0007154">
    <property type="term" value="P:cell communication"/>
    <property type="evidence" value="ECO:0007669"/>
    <property type="project" value="InterPro"/>
</dbReference>
<evidence type="ECO:0000256" key="2">
    <source>
        <dbReference type="ARBA" id="ARBA00022737"/>
    </source>
</evidence>
<dbReference type="InterPro" id="IPR038081">
    <property type="entry name" value="CalX-like_sf"/>
</dbReference>
<accession>A0A366MSY3</accession>
<feature type="region of interest" description="Disordered" evidence="4">
    <location>
        <begin position="764"/>
        <end position="784"/>
    </location>
</feature>
<evidence type="ECO:0000256" key="1">
    <source>
        <dbReference type="ARBA" id="ARBA00022729"/>
    </source>
</evidence>
<feature type="compositionally biased region" description="Pro residues" evidence="4">
    <location>
        <begin position="501"/>
        <end position="512"/>
    </location>
</feature>
<evidence type="ECO:0000256" key="3">
    <source>
        <dbReference type="ARBA" id="ARBA00022837"/>
    </source>
</evidence>
<reference evidence="6 7" key="1">
    <citation type="submission" date="2017-10" db="EMBL/GenBank/DDBJ databases">
        <title>Genomics of the genus Arcobacter.</title>
        <authorList>
            <person name="Perez-Cataluna A."/>
            <person name="Figueras M.J."/>
        </authorList>
    </citation>
    <scope>NUCLEOTIDE SEQUENCE [LARGE SCALE GENOMIC DNA]</scope>
    <source>
        <strain evidence="6 7">CECT 9230</strain>
    </source>
</reference>
<dbReference type="Proteomes" id="UP000252669">
    <property type="component" value="Unassembled WGS sequence"/>
</dbReference>
<protein>
    <recommendedName>
        <fullName evidence="5">Calx-beta domain-containing protein</fullName>
    </recommendedName>
</protein>
<dbReference type="Gene3D" id="2.60.40.2030">
    <property type="match status" value="1"/>
</dbReference>
<sequence>MATQAGKVQSIENGKFLVKDHNGNIKELKVGDVVFENDTVYGDILNSNSSKIEILLDGNDVIVLMQGQKQLIDSSLIETAFGNEELFFTRESMEQVLDAHNEIANVWSDLRDADFDDVIDITEEETTAGEEEEEVTEGSIGTFASRNGDIVDVISDLRKKSWVKTQTYKEVEKGDDYDKLNSKPLGNTTPIVTIPIDRPTSTPIENVTPPIVTPIPTPVVPVIPEEPLPLVTLGVDDVTVYESEGFLIFTVTIDQPTRENISFNYKTSQNTAENGKDYRDVEGNITIPSGSTSVQIKVPVVDDYLSDNGENMKITISNPIGNVVVSKPEGVGTILDNPPANNNPLDPNKSDSETGTYGEEDTVFVVITGDKTVNEGDKANYTVQIIDRDGNPVFVTKDTKVTVVYKNISTSNDDTEYKDGEYIKKDIIIKAGTSKSEIFDVETKDDYLADNGENFKLEITQVETTNEFENIVIGDKNGNQKDITTTILDDSKPTNYNPENPNNPTPSYPDPNKPNDGKIEKNQEQVILKIVAVDETGSPIMDGNKYTFVNSVNEGSNAKYMVLAFEPNTTEFTTQTVLSPSLQSGTVTIKTADDTALTTGTKDDAKLDYESTQKTVTLGQVFEVKTLDDYISDNGEKYKVSIIDSSYTHPSTPIYENVKIDPNPVITTIYDNSNPNNGTPHNPNDPTNHNQESDKDIVLIKLFAADKDGNVIKDTNGNYVLANRFAEGTEAKYIAYAFKDGETVFNDNTRLQTQTGTVDIEFHNGTATGSQTGDNTDTTGNKDFNNTSKSNISLGVTFGTDIFKDDMPEGEEHYTVTIDSNSYKGDYESVKIDPNPVTTTIYDKVDTIYAIIEGDIIVNEGDTASYTVKFIDKYGNEVEVEADTKVKVKFNHNNTNPTQNEDTQYNNDDEFEITIKAGKSKSEPFTVQTNDDVYKDDGEKYKLTITEIENTHGYTASNIGDKDGNKKDIVTEIKDNTNSGTETDIDPVKIVLVALEKGQTLADITDTDGKLIYKNTNTTPESGELSYIAVAVDSEDKVLVQSGKVTVNTANGTAIGGTSQTPPLNGSEDYKSLVNQSVNIGEVFKVKTNDDYVRDNDETFTVKITDPINTNYESPSIDTTQDTVTSTITDNPATVEQPDTSIGEDNPTTGSYGKEDTVYVKITKTPSTVEGGNLVHTITLVDKNGDLVTVPAGQTVTVNLTYSAKSGDFTEDDLSTIVKSVTITGGKSSENFTNITKDDFTYEGDEVYNVTISSVTQSGAFENVVMGDKDGNYKSTTGTIKDGVTIYKDGAYIDPENAIVDEDRFDVTNHNSKISNEDGNASDGTNTYQGQYLNIIKPNTDNNYSLIFDGNPTVYKGDKDSGVAFNYEDSRGTSLQSGGQVIHYQTIGNKIIGYVGSYVGNNEVAQANKVFEITLNKDSSLQTGANPNKITKDNYTYTQYKNIDHPVAGASTDSINDDNITFEFGFKITDQGSTSDVVKFKVTVNDSLPKTSGWTEEVNEDESVKIVISPESFAGGYIEIANGTINGGELVYYKLGKTTSGDIVTNVDIFDPNNLNKKVGELTTEGDGTVLFTPSIDYSNYDYTKNPSFSYKVSDFDGDTAGAKVEIKVKPVADAPTITFDTTKGTMSGNTFLVTTKEDNENNNEGSHKVDLGLKVPALSKDQTDLDSGKGDNPERNGEITLTFTNGDKLTGAKIFNGSSEVANITTANQEIKVVIVKTSGQENIDTTYHHSGTLPAKGGNVLYLTKSEYESLKIQHAEDNDTDIKITIKVTSYEVDDSGIPLDKTTYGNQVEKETTADMIVKINPVTDDINLIFDTATGGTISQTTRENDTFTFTDKIKEGSGEINLKSILSNTSGGIGATPDLDGSEKRTYTISGIPEGTIVKIGDTEAVTDKDGKATLTFKDAQNKLLDPEFTMKFPEHFGGGVKATITLSVYDKGVDSTDIAGAVKTQIVYLNLDVEPVATETTADLNTFQVAQAIGYEDAGRSNGNSATPNSSIDQPQNGIPLNIKVSSTDTDGSEKANVKIENIPTGAVIYYDGAVVTQSPAGTIIINEFDNAKSLVFIPPFNDDSDYKLKVSVQFVDTVTYNDNSTETKTSEWSGTKDIDVIVKNVADAPIGTDIAGTLVGGKTNEYTLTTNATEDTPLNLKSIYTDSTKLASSDNSEELTVRIKFADGSGVVLDENGNPYKIDDGEYVVKVSDIQNDKVNIKFPHNFSGNTSFDLTYVTTEKAGENDSKTWHTDKINIFVKQEVDGKLQTQSTATEDIGDNYIAGIDSHTGKSFYKLDLGVIDNDGDNDEYIDSVTFTVPTSGYELYIVDGTTYTKIDSSNNTIAKENLGKVYVKVSEHFSGDVNIGIYKYVIKDKTNNTLDEITKEVTNENIHTLTINPVTDKPTIGVNSTTTTTSDKVSVSNENKTITVSDNGAEFTVNVNTTSDDKDNSEIVQRIEITGVPKGVEVVGAKFEGYKNGSGVWIITPSGDDSTKIDDNGAFSDIKFIVHNGADFNNRTVTIKTFTKDGTASEENAFVNITLNDSRAYKDGNGTDVLPDFTLTPKETAISEDMENLKVGDLFTVTDATNTNITQDYSWAVTFTDIPAGSEVKGLDGRSVYSYVEGEKTYYVVSGGPNGTSGDIQTELNKVQIILPKDKNSQQVGDLKESFSITGTISTTKDGTSYQSPESKIENRDIIPVTDKMTISITASDIDEDGKTNVSINLSNPSDATKTILGNTITITVTENWNDKSQTSGTVGGELTGTGVVKGTPSIVGDKVTTTYTITKDNGNFELDSEGKLLINGLEYIPATNRDGNVKFEVSVQNKEGSSITLNSKGETTINVNPVIDMVLNSTTVIATGIEDKKIDGINLGNPVKLEIKSEAFVDQSEKFGSIILDEVPNGFTVWYKNDSGTLVMATNIGKSGNGTFDLTPNVSGDTSTHRNKWLIPVVGNSGAMPEIYINAPENWAGDFDFKAQFTLKEQNLTTTEKIVVDITGKIIPVADGVTIDPTLTFGKAFEWVDLKLNANMKDVDGSETMSLELSGLSAGAMFKIGNDVLTSSAVWDDSSSKWTISGIKYDEINKIEFMNDKTVDSVSVKAWTQEIDKDGKSFETDILSDMTAEKTFKADLKDVGGILSLEEKVNLDFSNLSTDSLKGINTIDLSITGENKLENLKLDDILKMTNDKGELTIKGDGSDIVSFKDEANKTWSKNGTETIDSKTFDIYSNSGNSDVKVKVEQSIQEQIIL</sequence>
<dbReference type="SUPFAM" id="SSF141072">
    <property type="entry name" value="CalX-like"/>
    <property type="match status" value="2"/>
</dbReference>
<dbReference type="InterPro" id="IPR003644">
    <property type="entry name" value="Calx_beta"/>
</dbReference>
<feature type="compositionally biased region" description="Low complexity" evidence="4">
    <location>
        <begin position="768"/>
        <end position="784"/>
    </location>
</feature>
<feature type="compositionally biased region" description="Polar residues" evidence="4">
    <location>
        <begin position="1988"/>
        <end position="2005"/>
    </location>
</feature>
<feature type="compositionally biased region" description="Low complexity" evidence="4">
    <location>
        <begin position="671"/>
        <end position="690"/>
    </location>
</feature>
<dbReference type="OrthoDB" id="8622300at2"/>
<feature type="region of interest" description="Disordered" evidence="4">
    <location>
        <begin position="336"/>
        <end position="357"/>
    </location>
</feature>
<keyword evidence="7" id="KW-1185">Reference proteome</keyword>
<name>A0A366MSY3_9BACT</name>
<organism evidence="6 7">
    <name type="scientific">Aliarcobacter vitoriensis</name>
    <dbReference type="NCBI Taxonomy" id="2011099"/>
    <lineage>
        <taxon>Bacteria</taxon>
        <taxon>Pseudomonadati</taxon>
        <taxon>Campylobacterota</taxon>
        <taxon>Epsilonproteobacteria</taxon>
        <taxon>Campylobacterales</taxon>
        <taxon>Arcobacteraceae</taxon>
        <taxon>Aliarcobacter</taxon>
    </lineage>
</organism>
<evidence type="ECO:0000313" key="7">
    <source>
        <dbReference type="Proteomes" id="UP000252669"/>
    </source>
</evidence>
<feature type="compositionally biased region" description="Polar residues" evidence="4">
    <location>
        <begin position="1131"/>
        <end position="1140"/>
    </location>
</feature>
<keyword evidence="3" id="KW-0106">Calcium</keyword>
<feature type="region of interest" description="Disordered" evidence="4">
    <location>
        <begin position="1130"/>
        <end position="1153"/>
    </location>
</feature>
<keyword evidence="1" id="KW-0732">Signal</keyword>
<evidence type="ECO:0000256" key="4">
    <source>
        <dbReference type="SAM" id="MobiDB-lite"/>
    </source>
</evidence>
<evidence type="ECO:0000313" key="6">
    <source>
        <dbReference type="EMBL" id="RBQ28730.1"/>
    </source>
</evidence>
<gene>
    <name evidence="6" type="ORF">CRU91_07730</name>
</gene>
<feature type="domain" description="Calx-beta" evidence="5">
    <location>
        <begin position="218"/>
        <end position="317"/>
    </location>
</feature>
<dbReference type="GO" id="GO:0016020">
    <property type="term" value="C:membrane"/>
    <property type="evidence" value="ECO:0007669"/>
    <property type="project" value="InterPro"/>
</dbReference>
<feature type="region of interest" description="Disordered" evidence="4">
    <location>
        <begin position="671"/>
        <end position="691"/>
    </location>
</feature>
<comment type="caution">
    <text evidence="6">The sequence shown here is derived from an EMBL/GenBank/DDBJ whole genome shotgun (WGS) entry which is preliminary data.</text>
</comment>
<evidence type="ECO:0000259" key="5">
    <source>
        <dbReference type="SMART" id="SM00237"/>
    </source>
</evidence>
<keyword evidence="2" id="KW-0677">Repeat</keyword>
<dbReference type="SMART" id="SM00237">
    <property type="entry name" value="Calx_beta"/>
    <property type="match status" value="1"/>
</dbReference>
<feature type="compositionally biased region" description="Low complexity" evidence="4">
    <location>
        <begin position="336"/>
        <end position="347"/>
    </location>
</feature>
<feature type="region of interest" description="Disordered" evidence="4">
    <location>
        <begin position="1985"/>
        <end position="2005"/>
    </location>
</feature>
<dbReference type="EMBL" id="PDKB01000012">
    <property type="protein sequence ID" value="RBQ28730.1"/>
    <property type="molecule type" value="Genomic_DNA"/>
</dbReference>
<proteinExistence type="predicted"/>